<keyword evidence="4" id="KW-1185">Reference proteome</keyword>
<proteinExistence type="predicted"/>
<feature type="chain" id="PRO_5003115761" evidence="1">
    <location>
        <begin position="25"/>
        <end position="281"/>
    </location>
</feature>
<feature type="domain" description="Phage tail collar" evidence="2">
    <location>
        <begin position="52"/>
        <end position="96"/>
    </location>
</feature>
<dbReference type="SUPFAM" id="SSF88874">
    <property type="entry name" value="Receptor-binding domain of short tail fibre protein gp12"/>
    <property type="match status" value="1"/>
</dbReference>
<dbReference type="RefSeq" id="WP_013233028.1">
    <property type="nucleotide sequence ID" value="NC_014323.1"/>
</dbReference>
<dbReference type="AlphaFoldDB" id="D8J0W0"/>
<dbReference type="InterPro" id="IPR011083">
    <property type="entry name" value="Phage_tail_collar_dom"/>
</dbReference>
<dbReference type="EMBL" id="CP002039">
    <property type="protein sequence ID" value="ADJ62515.1"/>
    <property type="molecule type" value="Genomic_DNA"/>
</dbReference>
<evidence type="ECO:0000313" key="4">
    <source>
        <dbReference type="Proteomes" id="UP000000329"/>
    </source>
</evidence>
<dbReference type="Pfam" id="PF07484">
    <property type="entry name" value="Collar"/>
    <property type="match status" value="1"/>
</dbReference>
<sequence length="281" mass="27908">MHYPFRKASALLALASGLMTAAWAPNSFACSDTPVLASVCIMAVPPSFGSFNRQYVLAAGQQLSINQYTALYSLIGITYGGNAQTTFNLPDLRGRVLVGANGTTFPAGATGGNTSINLSIAQLPPHNFVVAAIPVDLSRVTATTMLSGLSATTNLSGVTIAGTPSGLTIAASSTNGGVASPDGNYLGKPAAAAAAAYTSVAPNVTLNSASIGGQMSMTISNAATAPVSITSGGATTAIGGSATATGVTNTLGTGAAIPTMPPYLAMTYYIAAANGIYPSRD</sequence>
<dbReference type="HOGENOM" id="CLU_087872_1_0_4"/>
<feature type="signal peptide" evidence="1">
    <location>
        <begin position="1"/>
        <end position="24"/>
    </location>
</feature>
<dbReference type="InterPro" id="IPR037053">
    <property type="entry name" value="Phage_tail_collar_dom_sf"/>
</dbReference>
<evidence type="ECO:0000313" key="3">
    <source>
        <dbReference type="EMBL" id="ADJ62515.1"/>
    </source>
</evidence>
<protein>
    <submittedName>
        <fullName evidence="3">Microcystin-dependent protein</fullName>
    </submittedName>
</protein>
<dbReference type="Gene3D" id="3.90.1340.10">
    <property type="entry name" value="Phage tail collar domain"/>
    <property type="match status" value="1"/>
</dbReference>
<evidence type="ECO:0000259" key="2">
    <source>
        <dbReference type="Pfam" id="PF07484"/>
    </source>
</evidence>
<organism evidence="3 4">
    <name type="scientific">Herbaspirillum seropedicae (strain SmR1)</name>
    <dbReference type="NCBI Taxonomy" id="757424"/>
    <lineage>
        <taxon>Bacteria</taxon>
        <taxon>Pseudomonadati</taxon>
        <taxon>Pseudomonadota</taxon>
        <taxon>Betaproteobacteria</taxon>
        <taxon>Burkholderiales</taxon>
        <taxon>Oxalobacteraceae</taxon>
        <taxon>Herbaspirillum</taxon>
    </lineage>
</organism>
<keyword evidence="1" id="KW-0732">Signal</keyword>
<accession>D8J0W0</accession>
<dbReference type="Proteomes" id="UP000000329">
    <property type="component" value="Chromosome"/>
</dbReference>
<gene>
    <name evidence="3" type="primary">mdpB</name>
    <name evidence="3" type="ordered locus">Hsero_0998</name>
</gene>
<evidence type="ECO:0000256" key="1">
    <source>
        <dbReference type="SAM" id="SignalP"/>
    </source>
</evidence>
<dbReference type="STRING" id="757424.Hsero_0998"/>
<dbReference type="GeneID" id="29393453"/>
<dbReference type="eggNOG" id="COG4675">
    <property type="taxonomic scope" value="Bacteria"/>
</dbReference>
<reference evidence="3 4" key="1">
    <citation type="submission" date="2010-04" db="EMBL/GenBank/DDBJ databases">
        <title>The genome of Herbaspirillum seropedicae SmR1, an endophytic, nitrogen-fixing, plant-growth promoting beta-Proteobacteria.</title>
        <authorList>
            <person name="Pedrosa F.O."/>
            <person name="Monteiro R.A."/>
            <person name="Wassem R."/>
            <person name="Cruz L.M."/>
            <person name="Ayub R.A."/>
            <person name="Colauto N.B."/>
            <person name="Fernandez M.A."/>
            <person name="Fungaro M.H.P."/>
            <person name="Grisard E.C."/>
            <person name="Hungria M."/>
            <person name="Madeira H.M.F."/>
            <person name="Nodari R.O."/>
            <person name="Osaku C.A."/>
            <person name="Petzl-Erler M.L."/>
            <person name="Terenzi H."/>
            <person name="Vieira L.G.E."/>
            <person name="Almeida M.I.M."/>
            <person name="Alves L.R."/>
            <person name="Arantes O.M.N."/>
            <person name="Balsanelli E."/>
            <person name="Barcellos F.G."/>
            <person name="Baura V.A."/>
            <person name="Binde D.R."/>
            <person name="Campo R.J."/>
            <person name="Chubatsu L.S."/>
            <person name="Chueire L.M.O."/>
            <person name="Ciferri R.R."/>
            <person name="Correa L.C."/>
            <person name="da Conceicao Silva J.L."/>
            <person name="Dabul A.N.G."/>
            <person name="Dambros B.P."/>
            <person name="Faoro H."/>
            <person name="Favetti A."/>
            <person name="Friedermann G."/>
            <person name="Furlaneto M.C."/>
            <person name="Gasques L.S."/>
            <person name="Gimenes C.C.T."/>
            <person name="Gioppo N.M.R."/>
            <person name="Glienke-Blanco C."/>
            <person name="Godoy L.P."/>
            <person name="Guerra M.P."/>
            <person name="Karp S."/>
            <person name="Kava-Cordeiro V."/>
            <person name="Margarido V.P."/>
            <person name="Mathioni S.M."/>
            <person name="Menck-Soares M.A."/>
            <person name="Murace N.K."/>
            <person name="Nicolas M.F."/>
            <person name="Oliveira C.E.C."/>
            <person name="Pagnan N.A.B."/>
            <person name="Pamphile J.A."/>
            <person name="Patussi E.V."/>
            <person name="Pereira L.F.P."/>
            <person name="Pereira-Ferrari L."/>
            <person name="Pinto F.G.S."/>
            <person name="Precoma C."/>
            <person name="Prioli A.J."/>
            <person name="Prioli S.M.A.P."/>
            <person name="Raittz R.T."/>
            <person name="Ramos H.J.O."/>
            <person name="Ribeiro E.M.S.F."/>
            <person name="Rigo L.U."/>
            <person name="Rocha C.L.M.S.C."/>
            <person name="Rocha S.N."/>
            <person name="Santos K."/>
            <person name="Satori D."/>
            <person name="Silva A.G."/>
            <person name="Simao R.C.G."/>
            <person name="Soares M.A.M."/>
            <person name="Souza E.M."/>
            <person name="Steffens M.B.R."/>
            <person name="Steindel M."/>
            <person name="Tadra-Sfeir M.Z."/>
            <person name="Takahashi E.K."/>
            <person name="Torres R.A."/>
            <person name="Valle J.S."/>
            <person name="Vernal J.I."/>
            <person name="Vilas-Boas L.A."/>
            <person name="Watanabe M.A.E."/>
            <person name="Weiss V.A."/>
            <person name="Yates M.A."/>
            <person name="Souza E.M."/>
        </authorList>
    </citation>
    <scope>NUCLEOTIDE SEQUENCE [LARGE SCALE GENOMIC DNA]</scope>
    <source>
        <strain evidence="3 4">SmR1</strain>
    </source>
</reference>
<name>D8J0W0_HERSS</name>
<dbReference type="KEGG" id="hse:Hsero_0998"/>